<proteinExistence type="predicted"/>
<evidence type="ECO:0008006" key="3">
    <source>
        <dbReference type="Google" id="ProtNLM"/>
    </source>
</evidence>
<accession>A0ABT5UCU4</accession>
<dbReference type="RefSeq" id="WP_274689672.1">
    <property type="nucleotide sequence ID" value="NZ_JAPMOU010000019.1"/>
</dbReference>
<evidence type="ECO:0000313" key="2">
    <source>
        <dbReference type="Proteomes" id="UP001528823"/>
    </source>
</evidence>
<dbReference type="Proteomes" id="UP001528823">
    <property type="component" value="Unassembled WGS sequence"/>
</dbReference>
<dbReference type="EMBL" id="JAPMOU010000019">
    <property type="protein sequence ID" value="MDE1463332.1"/>
    <property type="molecule type" value="Genomic_DNA"/>
</dbReference>
<name>A0ABT5UCU4_9GAMM</name>
<sequence length="114" mass="13445">MLYAKKDESGLITAISQHKESDEWQLVSFTDHAMREFLARNEDEELKHRILEDADADFIRVLEDIIELLINKEVFQFTELPAPVQEKLLSRRWYREHTGQKQASNLMDDNEGLI</sequence>
<reference evidence="1 2" key="1">
    <citation type="submission" date="2022-11" db="EMBL/GenBank/DDBJ databases">
        <title>Spartinivicinus poritis sp. nov., isolated from scleractinian coral Porites lutea.</title>
        <authorList>
            <person name="Zhang G."/>
            <person name="Cai L."/>
            <person name="Wei Q."/>
        </authorList>
    </citation>
    <scope>NUCLEOTIDE SEQUENCE [LARGE SCALE GENOMIC DNA]</scope>
    <source>
        <strain evidence="1 2">A2-2</strain>
    </source>
</reference>
<keyword evidence="2" id="KW-1185">Reference proteome</keyword>
<organism evidence="1 2">
    <name type="scientific">Spartinivicinus poritis</name>
    <dbReference type="NCBI Taxonomy" id="2994640"/>
    <lineage>
        <taxon>Bacteria</taxon>
        <taxon>Pseudomonadati</taxon>
        <taxon>Pseudomonadota</taxon>
        <taxon>Gammaproteobacteria</taxon>
        <taxon>Oceanospirillales</taxon>
        <taxon>Zooshikellaceae</taxon>
        <taxon>Spartinivicinus</taxon>
    </lineage>
</organism>
<protein>
    <recommendedName>
        <fullName evidence="3">Tryptophan synthase subunit beta like protein</fullName>
    </recommendedName>
</protein>
<evidence type="ECO:0000313" key="1">
    <source>
        <dbReference type="EMBL" id="MDE1463332.1"/>
    </source>
</evidence>
<gene>
    <name evidence="1" type="ORF">ORQ98_15320</name>
</gene>
<comment type="caution">
    <text evidence="1">The sequence shown here is derived from an EMBL/GenBank/DDBJ whole genome shotgun (WGS) entry which is preliminary data.</text>
</comment>